<keyword evidence="3" id="KW-1185">Reference proteome</keyword>
<evidence type="ECO:0000313" key="2">
    <source>
        <dbReference type="EMBL" id="KAK6164118.1"/>
    </source>
</evidence>
<proteinExistence type="predicted"/>
<organism evidence="2 3">
    <name type="scientific">Rehmannia glutinosa</name>
    <name type="common">Chinese foxglove</name>
    <dbReference type="NCBI Taxonomy" id="99300"/>
    <lineage>
        <taxon>Eukaryota</taxon>
        <taxon>Viridiplantae</taxon>
        <taxon>Streptophyta</taxon>
        <taxon>Embryophyta</taxon>
        <taxon>Tracheophyta</taxon>
        <taxon>Spermatophyta</taxon>
        <taxon>Magnoliopsida</taxon>
        <taxon>eudicotyledons</taxon>
        <taxon>Gunneridae</taxon>
        <taxon>Pentapetalae</taxon>
        <taxon>asterids</taxon>
        <taxon>lamiids</taxon>
        <taxon>Lamiales</taxon>
        <taxon>Orobanchaceae</taxon>
        <taxon>Rehmannieae</taxon>
        <taxon>Rehmannia</taxon>
    </lineage>
</organism>
<accession>A0ABR0XY41</accession>
<protein>
    <submittedName>
        <fullName evidence="2">Uncharacterized protein</fullName>
    </submittedName>
</protein>
<name>A0ABR0XY41_REHGL</name>
<feature type="compositionally biased region" description="Pro residues" evidence="1">
    <location>
        <begin position="11"/>
        <end position="27"/>
    </location>
</feature>
<comment type="caution">
    <text evidence="2">The sequence shown here is derived from an EMBL/GenBank/DDBJ whole genome shotgun (WGS) entry which is preliminary data.</text>
</comment>
<evidence type="ECO:0000256" key="1">
    <source>
        <dbReference type="SAM" id="MobiDB-lite"/>
    </source>
</evidence>
<feature type="region of interest" description="Disordered" evidence="1">
    <location>
        <begin position="1"/>
        <end position="66"/>
    </location>
</feature>
<dbReference type="Proteomes" id="UP001318860">
    <property type="component" value="Unassembled WGS sequence"/>
</dbReference>
<feature type="compositionally biased region" description="Basic residues" evidence="1">
    <location>
        <begin position="28"/>
        <end position="47"/>
    </location>
</feature>
<evidence type="ECO:0000313" key="3">
    <source>
        <dbReference type="Proteomes" id="UP001318860"/>
    </source>
</evidence>
<gene>
    <name evidence="2" type="ORF">DH2020_000982</name>
</gene>
<reference evidence="2 3" key="1">
    <citation type="journal article" date="2021" name="Comput. Struct. Biotechnol. J.">
        <title>De novo genome assembly of the potent medicinal plant Rehmannia glutinosa using nanopore technology.</title>
        <authorList>
            <person name="Ma L."/>
            <person name="Dong C."/>
            <person name="Song C."/>
            <person name="Wang X."/>
            <person name="Zheng X."/>
            <person name="Niu Y."/>
            <person name="Chen S."/>
            <person name="Feng W."/>
        </authorList>
    </citation>
    <scope>NUCLEOTIDE SEQUENCE [LARGE SCALE GENOMIC DNA]</scope>
    <source>
        <strain evidence="2">DH-2019</strain>
    </source>
</reference>
<sequence>MSNLFSEHCPPTIPQPPSAARPQQPHPPKLKHTDIKHRKSPSPRNPRKGGDAAAGQKEEAGEEECRDLQDLHLQGAKTVHRYLEQGHGYYEQLHKRYLLEIGAGDFAASAIEQGTENYFSRDPDDYETGVARGAGQACGF</sequence>
<dbReference type="EMBL" id="JABTTQ020000001">
    <property type="protein sequence ID" value="KAK6164118.1"/>
    <property type="molecule type" value="Genomic_DNA"/>
</dbReference>